<proteinExistence type="predicted"/>
<feature type="domain" description="BCAS3" evidence="2">
    <location>
        <begin position="624"/>
        <end position="766"/>
    </location>
</feature>
<dbReference type="Pfam" id="PF21034">
    <property type="entry name" value="BCAS3_WD40"/>
    <property type="match status" value="1"/>
</dbReference>
<keyword evidence="5" id="KW-1185">Reference proteome</keyword>
<dbReference type="GO" id="GO:0006914">
    <property type="term" value="P:autophagy"/>
    <property type="evidence" value="ECO:0007669"/>
    <property type="project" value="InterPro"/>
</dbReference>
<dbReference type="InterPro" id="IPR048382">
    <property type="entry name" value="BCAS3_WD40"/>
</dbReference>
<dbReference type="GO" id="GO:0042594">
    <property type="term" value="P:response to starvation"/>
    <property type="evidence" value="ECO:0007669"/>
    <property type="project" value="TreeGrafter"/>
</dbReference>
<dbReference type="InterPro" id="IPR036322">
    <property type="entry name" value="WD40_repeat_dom_sf"/>
</dbReference>
<sequence>MTNFVQKLQDNSVQRNRGDSSSSGLFSVRSLTNYVRIVSSGASNVASSVRRAGASIVSSMSDGHDDSCNDQVLWAGFDKLEYEGDVVQQVLLLGYRSGFQVWDVEKADNVRQLVASHDVSASFMQMQKKPNISKGIVDRFIDVRPLLIVAGDGCVNTNSSNSSGFSSPSNGFIGGYQEIGSEYFLPGFVHFYSLRTHEYVHVLKFRSAVFSVRCSHRIIAISQASQMHCFNAATLEREYTILTHPVVSRSLGSGSIGYGPLAVGPRWLAYSGSLVTVSNNCPVSPQDVSPAAVSLSGGSLVAHFARESSKKLAAGMVTLGDIGYATINKYYSELVGESNGSTLNGNSNLKSNGSMHGEPADMVNSGIVVVRDIVSRSVVVQFMAHKSPISALSFDPSGTLLVTASIHGHNINVFCIIPSPSASSEGTEAKGTCIHLYKLQRGITNAVIQDISFSDDSKWIMISSSRGTSHLFGIGFTRAAEENLNKSDFANFCHGPSLTTKTYVHLPHSSCSSKASEQCIFAYGNPVMLSAAIRIKNGNPGLKSTVGGVAAAAAGKVRPISGAIASVFHQCKATNHHDNINSLWKMYYLLVFSPSGSIIQYGLRPPSKEDSGTYLSGIGSVAYELSHNTDTRFVVEAIQKWDVCHKWNRRDRCDNVDIYSDHANTDNARFLPKGRKKGTTVHPSASGTEVKQILITKETHHQYISEVELYTHKVLVPLWVKSKIYFEVLVDQNTKDHCGNSIGEIEIEGISCRTIETKSRLMPVFDSLSPNHQQMRSGSDKQKQTSIVLSKAKAVRRYEALVPKQL</sequence>
<dbReference type="PANTHER" id="PTHR13268:SF7">
    <property type="entry name" value="AUTOPHAGY-RELATED PROTEIN 18F"/>
    <property type="match status" value="1"/>
</dbReference>
<feature type="domain" description="BCAS3 WD40" evidence="3">
    <location>
        <begin position="72"/>
        <end position="474"/>
    </location>
</feature>
<dbReference type="Proteomes" id="UP001327560">
    <property type="component" value="Chromosome 1"/>
</dbReference>
<protein>
    <submittedName>
        <fullName evidence="4">Autophagy-related protein</fullName>
    </submittedName>
</protein>
<accession>A0AAQ3JL53</accession>
<reference evidence="4 5" key="1">
    <citation type="submission" date="2023-10" db="EMBL/GenBank/DDBJ databases">
        <title>Chromosome-scale genome assembly provides insights into flower coloration mechanisms of Canna indica.</title>
        <authorList>
            <person name="Li C."/>
        </authorList>
    </citation>
    <scope>NUCLEOTIDE SEQUENCE [LARGE SCALE GENOMIC DNA]</scope>
    <source>
        <tissue evidence="4">Flower</tissue>
    </source>
</reference>
<dbReference type="InterPro" id="IPR001680">
    <property type="entry name" value="WD40_rpt"/>
</dbReference>
<dbReference type="PANTHER" id="PTHR13268">
    <property type="entry name" value="BREAST CARCINOMA AMPLIFIED SEQUENCE 3"/>
    <property type="match status" value="1"/>
</dbReference>
<dbReference type="InterPro" id="IPR015943">
    <property type="entry name" value="WD40/YVTN_repeat-like_dom_sf"/>
</dbReference>
<evidence type="ECO:0000259" key="3">
    <source>
        <dbReference type="Pfam" id="PF21034"/>
    </source>
</evidence>
<dbReference type="Gene3D" id="2.130.10.10">
    <property type="entry name" value="YVTN repeat-like/Quinoprotein amine dehydrogenase"/>
    <property type="match status" value="1"/>
</dbReference>
<dbReference type="SUPFAM" id="SSF50978">
    <property type="entry name" value="WD40 repeat-like"/>
    <property type="match status" value="1"/>
</dbReference>
<dbReference type="Pfam" id="PF12490">
    <property type="entry name" value="BCAS3"/>
    <property type="match status" value="1"/>
</dbReference>
<evidence type="ECO:0000259" key="2">
    <source>
        <dbReference type="Pfam" id="PF12490"/>
    </source>
</evidence>
<dbReference type="InterPro" id="IPR045142">
    <property type="entry name" value="BCAS3-like"/>
</dbReference>
<comment type="subcellular location">
    <subcellularLocation>
        <location evidence="1">Preautophagosomal structure</location>
    </subcellularLocation>
</comment>
<dbReference type="EMBL" id="CP136890">
    <property type="protein sequence ID" value="WOK91879.1"/>
    <property type="molecule type" value="Genomic_DNA"/>
</dbReference>
<name>A0AAQ3JL53_9LILI</name>
<dbReference type="InterPro" id="IPR022175">
    <property type="entry name" value="BCAS3_dom"/>
</dbReference>
<dbReference type="AlphaFoldDB" id="A0AAQ3JL53"/>
<gene>
    <name evidence="4" type="ORF">Cni_G00570</name>
</gene>
<evidence type="ECO:0000313" key="4">
    <source>
        <dbReference type="EMBL" id="WOK91879.1"/>
    </source>
</evidence>
<evidence type="ECO:0000256" key="1">
    <source>
        <dbReference type="ARBA" id="ARBA00004329"/>
    </source>
</evidence>
<dbReference type="SMART" id="SM00320">
    <property type="entry name" value="WD40"/>
    <property type="match status" value="2"/>
</dbReference>
<dbReference type="GO" id="GO:0000407">
    <property type="term" value="C:phagophore assembly site"/>
    <property type="evidence" value="ECO:0007669"/>
    <property type="project" value="UniProtKB-SubCell"/>
</dbReference>
<evidence type="ECO:0000313" key="5">
    <source>
        <dbReference type="Proteomes" id="UP001327560"/>
    </source>
</evidence>
<organism evidence="4 5">
    <name type="scientific">Canna indica</name>
    <name type="common">Indian-shot</name>
    <dbReference type="NCBI Taxonomy" id="4628"/>
    <lineage>
        <taxon>Eukaryota</taxon>
        <taxon>Viridiplantae</taxon>
        <taxon>Streptophyta</taxon>
        <taxon>Embryophyta</taxon>
        <taxon>Tracheophyta</taxon>
        <taxon>Spermatophyta</taxon>
        <taxon>Magnoliopsida</taxon>
        <taxon>Liliopsida</taxon>
        <taxon>Zingiberales</taxon>
        <taxon>Cannaceae</taxon>
        <taxon>Canna</taxon>
    </lineage>
</organism>